<dbReference type="InterPro" id="IPR051851">
    <property type="entry name" value="EFR3_Homologs"/>
</dbReference>
<evidence type="ECO:0000313" key="2">
    <source>
        <dbReference type="EnsemblMetazoa" id="XP_022645176"/>
    </source>
</evidence>
<dbReference type="SUPFAM" id="SSF48371">
    <property type="entry name" value="ARM repeat"/>
    <property type="match status" value="1"/>
</dbReference>
<dbReference type="AlphaFoldDB" id="A0A7M7JED1"/>
<keyword evidence="3" id="KW-1185">Reference proteome</keyword>
<organism evidence="2 3">
    <name type="scientific">Varroa destructor</name>
    <name type="common">Honeybee mite</name>
    <dbReference type="NCBI Taxonomy" id="109461"/>
    <lineage>
        <taxon>Eukaryota</taxon>
        <taxon>Metazoa</taxon>
        <taxon>Ecdysozoa</taxon>
        <taxon>Arthropoda</taxon>
        <taxon>Chelicerata</taxon>
        <taxon>Arachnida</taxon>
        <taxon>Acari</taxon>
        <taxon>Parasitiformes</taxon>
        <taxon>Mesostigmata</taxon>
        <taxon>Gamasina</taxon>
        <taxon>Dermanyssoidea</taxon>
        <taxon>Varroidae</taxon>
        <taxon>Varroa</taxon>
    </lineage>
</organism>
<evidence type="ECO:0000313" key="3">
    <source>
        <dbReference type="Proteomes" id="UP000594260"/>
    </source>
</evidence>
<dbReference type="OMA" id="VGTKYQT"/>
<sequence>MGIKMRFMRIRLVKCVSGCCGCCSALKPRYKRLVDSIYPINPEDSLVKISMEKLTFYAVSSPEKLDRIGEYIAYRVQRDIHRGRDQNVEMSMEAMDSLLVACHSQSLNLFVESFLKIVQLLLESQNPELQLLATRSFVKFANIEEDTPSYHRRYDFFVCKFASLAHCTHSDTQMMTRLRMAGVEGLQGVIRKTVSDELQVNIWEDLHMGKIVPSLLFNMAEKLPSAGDSDEQGPTSRLLRQGGIDLSSPSVLDGLGCQDDSKQTPESLAITCFRELMSRATYGHINSVIKPVLTHLDKHQLWAANDNTFAVHVFKIIMYSIQAQYSYAVIQLLMAHLDNKYSSQSRTFHLERTGIVKVLYHIVNIAASESVGPSVLDIFHSLLNHLRRSIQLDNEEMEANFQEAVIETLGEFANNLPDYQKTEIMLFILSKVPHRPEGDTAASPTEGELQRTMLRSLLTVATKYSTVNLNQALPVSFLQSILRMSLAPDLNVRIIVQKILQTLLDRHDNLTKLEQVGFVPCTGDPLPTLSVEKCSRQDAVFMRKLGPEILYHMYAGILLRSNTYDNFVSIYITMALIVIELGSEELLTEVLRIMFALQEEMQKEPTENSVYVHRFIASYLYLASSLTSIPAMLTHVNEVISARVDECPWLLPGPAPTSHPNSPGSLQLADKYLFNMKSIGEALHSSGHDTSKLFQPYTAPAALPSGVSAQRSIMVNLQSATFTSAAPKAATDGAQNSASFDLGSVDSSPGTVKKFVDLEDVSVKAFKAMLGRTTTAGAEQRRAEVVNIFKTTPFKQLCQDMNRSSAKNLQGALTEILAMVPLDSVEIPSKVEAEMVLPSFQTTFPDLFVY</sequence>
<accession>A0A7M7JED1</accession>
<dbReference type="InParanoid" id="A0A7M7JED1"/>
<dbReference type="CTD" id="35865"/>
<dbReference type="EnsemblMetazoa" id="XM_022789441">
    <property type="protein sequence ID" value="XP_022645176"/>
    <property type="gene ID" value="LOC111243625"/>
</dbReference>
<dbReference type="GO" id="GO:0005886">
    <property type="term" value="C:plasma membrane"/>
    <property type="evidence" value="ECO:0007669"/>
    <property type="project" value="TreeGrafter"/>
</dbReference>
<dbReference type="InterPro" id="IPR049152">
    <property type="entry name" value="EFR3-like_ARM"/>
</dbReference>
<reference evidence="2" key="1">
    <citation type="submission" date="2021-01" db="UniProtKB">
        <authorList>
            <consortium name="EnsemblMetazoa"/>
        </authorList>
    </citation>
    <scope>IDENTIFICATION</scope>
</reference>
<dbReference type="OrthoDB" id="19232at2759"/>
<dbReference type="InterPro" id="IPR016024">
    <property type="entry name" value="ARM-type_fold"/>
</dbReference>
<dbReference type="PANTHER" id="PTHR12444">
    <property type="entry name" value="PROTEIN EFR3 HOMOLOG CMP44E"/>
    <property type="match status" value="1"/>
</dbReference>
<name>A0A7M7JED1_VARDE</name>
<dbReference type="KEGG" id="vde:111243625"/>
<dbReference type="RefSeq" id="XP_022645176.1">
    <property type="nucleotide sequence ID" value="XM_022789441.1"/>
</dbReference>
<dbReference type="PANTHER" id="PTHR12444:SF8">
    <property type="entry name" value="PROTEIN EFR3 HOMOLOG CMP44E"/>
    <property type="match status" value="1"/>
</dbReference>
<evidence type="ECO:0000256" key="1">
    <source>
        <dbReference type="ARBA" id="ARBA00010216"/>
    </source>
</evidence>
<comment type="similarity">
    <text evidence="1">Belongs to the EFR3 family.</text>
</comment>
<dbReference type="GO" id="GO:0072659">
    <property type="term" value="P:protein localization to plasma membrane"/>
    <property type="evidence" value="ECO:0007669"/>
    <property type="project" value="TreeGrafter"/>
</dbReference>
<dbReference type="Pfam" id="PF21052">
    <property type="entry name" value="EFR3_ARM"/>
    <property type="match status" value="1"/>
</dbReference>
<dbReference type="Proteomes" id="UP000594260">
    <property type="component" value="Unplaced"/>
</dbReference>
<protein>
    <submittedName>
        <fullName evidence="2">Uncharacterized protein</fullName>
    </submittedName>
</protein>
<proteinExistence type="inferred from homology"/>
<dbReference type="GeneID" id="111243625"/>
<dbReference type="FunCoup" id="A0A7M7JED1">
    <property type="interactions" value="940"/>
</dbReference>